<proteinExistence type="predicted"/>
<feature type="non-terminal residue" evidence="1">
    <location>
        <position position="1"/>
    </location>
</feature>
<gene>
    <name evidence="1" type="ORF">METZ01_LOCUS418696</name>
</gene>
<organism evidence="1">
    <name type="scientific">marine metagenome</name>
    <dbReference type="NCBI Taxonomy" id="408172"/>
    <lineage>
        <taxon>unclassified sequences</taxon>
        <taxon>metagenomes</taxon>
        <taxon>ecological metagenomes</taxon>
    </lineage>
</organism>
<reference evidence="1" key="1">
    <citation type="submission" date="2018-05" db="EMBL/GenBank/DDBJ databases">
        <authorList>
            <person name="Lanie J.A."/>
            <person name="Ng W.-L."/>
            <person name="Kazmierczak K.M."/>
            <person name="Andrzejewski T.M."/>
            <person name="Davidsen T.M."/>
            <person name="Wayne K.J."/>
            <person name="Tettelin H."/>
            <person name="Glass J.I."/>
            <person name="Rusch D."/>
            <person name="Podicherti R."/>
            <person name="Tsui H.-C.T."/>
            <person name="Winkler M.E."/>
        </authorList>
    </citation>
    <scope>NUCLEOTIDE SEQUENCE</scope>
</reference>
<accession>A0A382X416</accession>
<dbReference type="EMBL" id="UINC01164804">
    <property type="protein sequence ID" value="SVD65842.1"/>
    <property type="molecule type" value="Genomic_DNA"/>
</dbReference>
<dbReference type="AlphaFoldDB" id="A0A382X416"/>
<sequence length="48" mass="5584">SSEGKGYPSKIRVSLYRYSFTDIAEKSKSGKWWERKPAKDFSLVIDLE</sequence>
<protein>
    <submittedName>
        <fullName evidence="1">Uncharacterized protein</fullName>
    </submittedName>
</protein>
<name>A0A382X416_9ZZZZ</name>
<evidence type="ECO:0000313" key="1">
    <source>
        <dbReference type="EMBL" id="SVD65842.1"/>
    </source>
</evidence>